<reference evidence="4" key="1">
    <citation type="submission" date="2023-07" db="EMBL/GenBank/DDBJ databases">
        <title>A chromosome-level genome assembly of Lolium multiflorum.</title>
        <authorList>
            <person name="Chen Y."/>
            <person name="Copetti D."/>
            <person name="Kolliker R."/>
            <person name="Studer B."/>
        </authorList>
    </citation>
    <scope>NUCLEOTIDE SEQUENCE</scope>
    <source>
        <strain evidence="4">02402/16</strain>
        <tissue evidence="4">Leaf</tissue>
    </source>
</reference>
<comment type="similarity">
    <text evidence="1">Belongs to the peptidase C14B family.</text>
</comment>
<dbReference type="Pfam" id="PF06943">
    <property type="entry name" value="zf-LSD1"/>
    <property type="match status" value="1"/>
</dbReference>
<sequence>MDCGQCGAGLSVPRGARSVQCAHCRGVTRVQRHGAVGVVMNAFANMAVRGGRPVTPPRLREAGYPRVPGDKRALLIGINYTGTENELSGPINDVKGMSFLLTQKYGFPKECILIMTDEERDPYRRPTKSNILLAMRWLVHGCRSGDSLVFHFSGMAGQMEDEDGDEQDGEDQTIFPLDWELNGEIRDDEINDALVRPLVKDVTLHAVIDACHSGTMLDLPNIYKLKKNGQTEWKLHTPPNGAWKNTSGGMAILISGCGDNQISTDGIGDEQLPMGVLTYSFVTAAFFAQRKPTYAQLLATIKAIMLERNADSRINRKLPAPMCSLVRKVVNFSGVQEPQLSSSQKFDINREHFEL</sequence>
<gene>
    <name evidence="4" type="ORF">QYE76_067540</name>
</gene>
<dbReference type="InterPro" id="IPR011600">
    <property type="entry name" value="Pept_C14_caspase"/>
</dbReference>
<dbReference type="InterPro" id="IPR005735">
    <property type="entry name" value="Znf_LSD1"/>
</dbReference>
<dbReference type="NCBIfam" id="TIGR01053">
    <property type="entry name" value="LSD1"/>
    <property type="match status" value="1"/>
</dbReference>
<proteinExistence type="inferred from homology"/>
<comment type="caution">
    <text evidence="4">The sequence shown here is derived from an EMBL/GenBank/DDBJ whole genome shotgun (WGS) entry which is preliminary data.</text>
</comment>
<dbReference type="GO" id="GO:0006508">
    <property type="term" value="P:proteolysis"/>
    <property type="evidence" value="ECO:0007669"/>
    <property type="project" value="InterPro"/>
</dbReference>
<feature type="domain" description="Peptidase C14 caspase" evidence="2">
    <location>
        <begin position="71"/>
        <end position="330"/>
    </location>
</feature>
<organism evidence="4 5">
    <name type="scientific">Lolium multiflorum</name>
    <name type="common">Italian ryegrass</name>
    <name type="synonym">Lolium perenne subsp. multiflorum</name>
    <dbReference type="NCBI Taxonomy" id="4521"/>
    <lineage>
        <taxon>Eukaryota</taxon>
        <taxon>Viridiplantae</taxon>
        <taxon>Streptophyta</taxon>
        <taxon>Embryophyta</taxon>
        <taxon>Tracheophyta</taxon>
        <taxon>Spermatophyta</taxon>
        <taxon>Magnoliopsida</taxon>
        <taxon>Liliopsida</taxon>
        <taxon>Poales</taxon>
        <taxon>Poaceae</taxon>
        <taxon>BOP clade</taxon>
        <taxon>Pooideae</taxon>
        <taxon>Poodae</taxon>
        <taxon>Poeae</taxon>
        <taxon>Poeae Chloroplast Group 2 (Poeae type)</taxon>
        <taxon>Loliodinae</taxon>
        <taxon>Loliinae</taxon>
        <taxon>Lolium</taxon>
    </lineage>
</organism>
<evidence type="ECO:0000256" key="1">
    <source>
        <dbReference type="ARBA" id="ARBA00009005"/>
    </source>
</evidence>
<dbReference type="GO" id="GO:0005737">
    <property type="term" value="C:cytoplasm"/>
    <property type="evidence" value="ECO:0007669"/>
    <property type="project" value="TreeGrafter"/>
</dbReference>
<evidence type="ECO:0000259" key="3">
    <source>
        <dbReference type="Pfam" id="PF06943"/>
    </source>
</evidence>
<dbReference type="AlphaFoldDB" id="A0AAD8SCT7"/>
<dbReference type="PANTHER" id="PTHR48104">
    <property type="entry name" value="METACASPASE-4"/>
    <property type="match status" value="1"/>
</dbReference>
<protein>
    <submittedName>
        <fullName evidence="4">Uncharacterized protein</fullName>
    </submittedName>
</protein>
<dbReference type="EMBL" id="JAUUTY010000004">
    <property type="protein sequence ID" value="KAK1649735.1"/>
    <property type="molecule type" value="Genomic_DNA"/>
</dbReference>
<keyword evidence="5" id="KW-1185">Reference proteome</keyword>
<evidence type="ECO:0000313" key="5">
    <source>
        <dbReference type="Proteomes" id="UP001231189"/>
    </source>
</evidence>
<dbReference type="Pfam" id="PF00656">
    <property type="entry name" value="Peptidase_C14"/>
    <property type="match status" value="1"/>
</dbReference>
<dbReference type="GO" id="GO:0004197">
    <property type="term" value="F:cysteine-type endopeptidase activity"/>
    <property type="evidence" value="ECO:0007669"/>
    <property type="project" value="InterPro"/>
</dbReference>
<dbReference type="Proteomes" id="UP001231189">
    <property type="component" value="Unassembled WGS sequence"/>
</dbReference>
<evidence type="ECO:0000259" key="2">
    <source>
        <dbReference type="Pfam" id="PF00656"/>
    </source>
</evidence>
<evidence type="ECO:0000313" key="4">
    <source>
        <dbReference type="EMBL" id="KAK1649735.1"/>
    </source>
</evidence>
<name>A0AAD8SCT7_LOLMU</name>
<dbReference type="Gene3D" id="3.40.50.12660">
    <property type="match status" value="1"/>
</dbReference>
<dbReference type="PANTHER" id="PTHR48104:SF10">
    <property type="match status" value="1"/>
</dbReference>
<accession>A0AAD8SCT7</accession>
<dbReference type="InterPro" id="IPR050452">
    <property type="entry name" value="Metacaspase"/>
</dbReference>
<feature type="domain" description="Zinc finger LSD1-type" evidence="3">
    <location>
        <begin position="3"/>
        <end position="27"/>
    </location>
</feature>